<comment type="subcellular location">
    <subcellularLocation>
        <location evidence="1">Nucleus</location>
    </subcellularLocation>
</comment>
<evidence type="ECO:0000256" key="7">
    <source>
        <dbReference type="ARBA" id="ARBA00061084"/>
    </source>
</evidence>
<dbReference type="InterPro" id="IPR039999">
    <property type="entry name" value="LYAR"/>
</dbReference>
<dbReference type="FunFam" id="3.30.1490.490:FF:000001">
    <property type="entry name" value="cell growth-regulating nucleolar protein-like"/>
    <property type="match status" value="1"/>
</dbReference>
<dbReference type="Pfam" id="PF08790">
    <property type="entry name" value="zf-LYAR"/>
    <property type="match status" value="1"/>
</dbReference>
<evidence type="ECO:0000256" key="9">
    <source>
        <dbReference type="SAM" id="MobiDB-lite"/>
    </source>
</evidence>
<dbReference type="GO" id="GO:0008270">
    <property type="term" value="F:zinc ion binding"/>
    <property type="evidence" value="ECO:0007669"/>
    <property type="project" value="UniProtKB-KW"/>
</dbReference>
<sequence length="174" mass="18748">MVSFCCDSCQETVKKPKANQHAGRCRGSLTCIDCSKTFWNGEWSSHNSCISEAQAYQGALYKPTKKELKRKQQDDKAAGNPVVESLAVNGKAVPAGTNIVEEDKRESKSKKQKTAASAPVANEQLALLESMLSGEAVTLHAILKKLKAKSKADKDAVLKGITVVKNASGKLELQ</sequence>
<dbReference type="Gene3D" id="3.30.1490.490">
    <property type="match status" value="1"/>
</dbReference>
<dbReference type="PROSITE" id="PS51804">
    <property type="entry name" value="ZF_C2HC_LYAR"/>
    <property type="match status" value="1"/>
</dbReference>
<dbReference type="EMBL" id="MCFI01000009">
    <property type="protein sequence ID" value="ORY82488.1"/>
    <property type="molecule type" value="Genomic_DNA"/>
</dbReference>
<dbReference type="GO" id="GO:0000122">
    <property type="term" value="P:negative regulation of transcription by RNA polymerase II"/>
    <property type="evidence" value="ECO:0007669"/>
    <property type="project" value="TreeGrafter"/>
</dbReference>
<dbReference type="GO" id="GO:0006364">
    <property type="term" value="P:rRNA processing"/>
    <property type="evidence" value="ECO:0007669"/>
    <property type="project" value="TreeGrafter"/>
</dbReference>
<dbReference type="InterPro" id="IPR014898">
    <property type="entry name" value="Znf_C2H2_LYAR"/>
</dbReference>
<evidence type="ECO:0000256" key="1">
    <source>
        <dbReference type="ARBA" id="ARBA00004123"/>
    </source>
</evidence>
<dbReference type="GO" id="GO:0005730">
    <property type="term" value="C:nucleolus"/>
    <property type="evidence" value="ECO:0007669"/>
    <property type="project" value="TreeGrafter"/>
</dbReference>
<evidence type="ECO:0000259" key="10">
    <source>
        <dbReference type="Pfam" id="PF08790"/>
    </source>
</evidence>
<evidence type="ECO:0000313" key="12">
    <source>
        <dbReference type="Proteomes" id="UP000193685"/>
    </source>
</evidence>
<dbReference type="GO" id="GO:0003677">
    <property type="term" value="F:DNA binding"/>
    <property type="evidence" value="ECO:0007669"/>
    <property type="project" value="InterPro"/>
</dbReference>
<keyword evidence="5" id="KW-0862">Zinc</keyword>
<keyword evidence="6" id="KW-0539">Nucleus</keyword>
<protein>
    <recommendedName>
        <fullName evidence="10">Zinc finger C2H2 LYAR-type domain-containing protein</fullName>
    </recommendedName>
</protein>
<feature type="domain" description="Zinc finger C2H2 LYAR-type" evidence="10">
    <location>
        <begin position="29"/>
        <end position="56"/>
    </location>
</feature>
<dbReference type="PANTHER" id="PTHR13100:SF10">
    <property type="entry name" value="CELL GROWTH-REGULATING NUCLEOLAR PROTEIN"/>
    <property type="match status" value="1"/>
</dbReference>
<reference evidence="11 12" key="1">
    <citation type="submission" date="2016-07" db="EMBL/GenBank/DDBJ databases">
        <title>Pervasive Adenine N6-methylation of Active Genes in Fungi.</title>
        <authorList>
            <consortium name="DOE Joint Genome Institute"/>
            <person name="Mondo S.J."/>
            <person name="Dannebaum R.O."/>
            <person name="Kuo R.C."/>
            <person name="Labutti K."/>
            <person name="Haridas S."/>
            <person name="Kuo A."/>
            <person name="Salamov A."/>
            <person name="Ahrendt S.R."/>
            <person name="Lipzen A."/>
            <person name="Sullivan W."/>
            <person name="Andreopoulos W.B."/>
            <person name="Clum A."/>
            <person name="Lindquist E."/>
            <person name="Daum C."/>
            <person name="Ramamoorthy G.K."/>
            <person name="Gryganskyi A."/>
            <person name="Culley D."/>
            <person name="Magnuson J.K."/>
            <person name="James T.Y."/>
            <person name="O'Malley M.A."/>
            <person name="Stajich J.E."/>
            <person name="Spatafora J.W."/>
            <person name="Visel A."/>
            <person name="Grigoriev I.V."/>
        </authorList>
    </citation>
    <scope>NUCLEOTIDE SEQUENCE [LARGE SCALE GENOMIC DNA]</scope>
    <source>
        <strain evidence="11 12">12-1054</strain>
    </source>
</reference>
<gene>
    <name evidence="11" type="ORF">BCR37DRAFT_392703</name>
</gene>
<evidence type="ECO:0000256" key="5">
    <source>
        <dbReference type="ARBA" id="ARBA00022833"/>
    </source>
</evidence>
<organism evidence="11 12">
    <name type="scientific">Protomyces lactucae-debilis</name>
    <dbReference type="NCBI Taxonomy" id="2754530"/>
    <lineage>
        <taxon>Eukaryota</taxon>
        <taxon>Fungi</taxon>
        <taxon>Dikarya</taxon>
        <taxon>Ascomycota</taxon>
        <taxon>Taphrinomycotina</taxon>
        <taxon>Taphrinomycetes</taxon>
        <taxon>Taphrinales</taxon>
        <taxon>Protomycetaceae</taxon>
        <taxon>Protomyces</taxon>
    </lineage>
</organism>
<dbReference type="RefSeq" id="XP_040725359.1">
    <property type="nucleotide sequence ID" value="XM_040871187.1"/>
</dbReference>
<keyword evidence="4 8" id="KW-0863">Zinc-finger</keyword>
<dbReference type="PANTHER" id="PTHR13100">
    <property type="entry name" value="CELL GROWTH-REGULATING NUCLEOLAR PROTEIN LYAR"/>
    <property type="match status" value="1"/>
</dbReference>
<evidence type="ECO:0000313" key="11">
    <source>
        <dbReference type="EMBL" id="ORY82488.1"/>
    </source>
</evidence>
<proteinExistence type="inferred from homology"/>
<dbReference type="OrthoDB" id="21474at2759"/>
<evidence type="ECO:0000256" key="3">
    <source>
        <dbReference type="ARBA" id="ARBA00022737"/>
    </source>
</evidence>
<comment type="similarity">
    <text evidence="7">Belongs to the UPF0743 family.</text>
</comment>
<dbReference type="InterPro" id="IPR036236">
    <property type="entry name" value="Znf_C2H2_sf"/>
</dbReference>
<accession>A0A1Y2FEW7</accession>
<evidence type="ECO:0000256" key="6">
    <source>
        <dbReference type="ARBA" id="ARBA00023242"/>
    </source>
</evidence>
<dbReference type="SUPFAM" id="SSF57667">
    <property type="entry name" value="beta-beta-alpha zinc fingers"/>
    <property type="match status" value="2"/>
</dbReference>
<dbReference type="STRING" id="56484.A0A1Y2FEW7"/>
<dbReference type="AlphaFoldDB" id="A0A1Y2FEW7"/>
<comment type="caution">
    <text evidence="11">The sequence shown here is derived from an EMBL/GenBank/DDBJ whole genome shotgun (WGS) entry which is preliminary data.</text>
</comment>
<keyword evidence="3" id="KW-0677">Repeat</keyword>
<keyword evidence="12" id="KW-1185">Reference proteome</keyword>
<evidence type="ECO:0000256" key="2">
    <source>
        <dbReference type="ARBA" id="ARBA00022723"/>
    </source>
</evidence>
<evidence type="ECO:0000256" key="4">
    <source>
        <dbReference type="ARBA" id="ARBA00022771"/>
    </source>
</evidence>
<evidence type="ECO:0000256" key="8">
    <source>
        <dbReference type="PROSITE-ProRule" id="PRU01145"/>
    </source>
</evidence>
<dbReference type="Proteomes" id="UP000193685">
    <property type="component" value="Unassembled WGS sequence"/>
</dbReference>
<feature type="region of interest" description="Disordered" evidence="9">
    <location>
        <begin position="96"/>
        <end position="117"/>
    </location>
</feature>
<keyword evidence="2" id="KW-0479">Metal-binding</keyword>
<dbReference type="OMA" id="MTEAQRY"/>
<dbReference type="GeneID" id="63787786"/>
<name>A0A1Y2FEW7_PROLT</name>